<dbReference type="SMART" id="SM00053">
    <property type="entry name" value="DYNc"/>
    <property type="match status" value="1"/>
</dbReference>
<feature type="domain" description="GED" evidence="4">
    <location>
        <begin position="799"/>
        <end position="911"/>
    </location>
</feature>
<evidence type="ECO:0000256" key="2">
    <source>
        <dbReference type="ARBA" id="ARBA00023134"/>
    </source>
</evidence>
<dbReference type="OMA" id="HEYPEVI"/>
<dbReference type="PROSITE" id="PS51718">
    <property type="entry name" value="G_DYNAMIN_2"/>
    <property type="match status" value="1"/>
</dbReference>
<evidence type="ECO:0000313" key="7">
    <source>
        <dbReference type="Proteomes" id="UP000030693"/>
    </source>
</evidence>
<dbReference type="Proteomes" id="UP000030693">
    <property type="component" value="Unassembled WGS sequence"/>
</dbReference>
<feature type="domain" description="Dynamin-type G" evidence="5">
    <location>
        <begin position="162"/>
        <end position="436"/>
    </location>
</feature>
<dbReference type="Pfam" id="PF02212">
    <property type="entry name" value="GED"/>
    <property type="match status" value="1"/>
</dbReference>
<evidence type="ECO:0000256" key="1">
    <source>
        <dbReference type="ARBA" id="ARBA00022741"/>
    </source>
</evidence>
<dbReference type="InterPro" id="IPR001401">
    <property type="entry name" value="Dynamin_GTPase"/>
</dbReference>
<dbReference type="Pfam" id="PF01031">
    <property type="entry name" value="Dynamin_M"/>
    <property type="match status" value="1"/>
</dbReference>
<gene>
    <name evidence="6" type="ORF">H696_03910</name>
</gene>
<feature type="region of interest" description="Disordered" evidence="3">
    <location>
        <begin position="930"/>
        <end position="958"/>
    </location>
</feature>
<dbReference type="STRING" id="691883.A0A058Z6G3"/>
<dbReference type="GO" id="GO:0003924">
    <property type="term" value="F:GTPase activity"/>
    <property type="evidence" value="ECO:0007669"/>
    <property type="project" value="InterPro"/>
</dbReference>
<accession>A0A058Z6G3</accession>
<feature type="compositionally biased region" description="Low complexity" evidence="3">
    <location>
        <begin position="733"/>
        <end position="748"/>
    </location>
</feature>
<dbReference type="OrthoDB" id="5061070at2759"/>
<dbReference type="GeneID" id="20528635"/>
<dbReference type="AlphaFoldDB" id="A0A058Z6G3"/>
<dbReference type="GO" id="GO:0005525">
    <property type="term" value="F:GTP binding"/>
    <property type="evidence" value="ECO:0007669"/>
    <property type="project" value="InterPro"/>
</dbReference>
<dbReference type="InterPro" id="IPR045063">
    <property type="entry name" value="Dynamin_N"/>
</dbReference>
<dbReference type="Gene3D" id="1.20.120.1240">
    <property type="entry name" value="Dynamin, middle domain"/>
    <property type="match status" value="1"/>
</dbReference>
<name>A0A058Z6G3_FONAL</name>
<dbReference type="InterPro" id="IPR000375">
    <property type="entry name" value="Dynamin_stalk"/>
</dbReference>
<evidence type="ECO:0000313" key="6">
    <source>
        <dbReference type="EMBL" id="KCV69483.1"/>
    </source>
</evidence>
<dbReference type="GO" id="GO:0016020">
    <property type="term" value="C:membrane"/>
    <property type="evidence" value="ECO:0007669"/>
    <property type="project" value="TreeGrafter"/>
</dbReference>
<feature type="region of interest" description="Disordered" evidence="3">
    <location>
        <begin position="120"/>
        <end position="153"/>
    </location>
</feature>
<dbReference type="InterPro" id="IPR003130">
    <property type="entry name" value="GED"/>
</dbReference>
<dbReference type="InterPro" id="IPR027417">
    <property type="entry name" value="P-loop_NTPase"/>
</dbReference>
<dbReference type="eggNOG" id="KOG0446">
    <property type="taxonomic scope" value="Eukaryota"/>
</dbReference>
<feature type="region of interest" description="Disordered" evidence="3">
    <location>
        <begin position="1"/>
        <end position="72"/>
    </location>
</feature>
<dbReference type="RefSeq" id="XP_009496048.1">
    <property type="nucleotide sequence ID" value="XM_009497773.1"/>
</dbReference>
<dbReference type="GO" id="GO:0005737">
    <property type="term" value="C:cytoplasm"/>
    <property type="evidence" value="ECO:0007669"/>
    <property type="project" value="TreeGrafter"/>
</dbReference>
<proteinExistence type="predicted"/>
<evidence type="ECO:0008006" key="8">
    <source>
        <dbReference type="Google" id="ProtNLM"/>
    </source>
</evidence>
<dbReference type="Pfam" id="PF00350">
    <property type="entry name" value="Dynamin_N"/>
    <property type="match status" value="1"/>
</dbReference>
<feature type="region of interest" description="Disordered" evidence="3">
    <location>
        <begin position="849"/>
        <end position="871"/>
    </location>
</feature>
<dbReference type="Gene3D" id="3.40.50.300">
    <property type="entry name" value="P-loop containing nucleotide triphosphate hydrolases"/>
    <property type="match status" value="1"/>
</dbReference>
<keyword evidence="2" id="KW-0342">GTP-binding</keyword>
<feature type="region of interest" description="Disordered" evidence="3">
    <location>
        <begin position="730"/>
        <end position="795"/>
    </location>
</feature>
<keyword evidence="7" id="KW-1185">Reference proteome</keyword>
<feature type="region of interest" description="Disordered" evidence="3">
    <location>
        <begin position="1026"/>
        <end position="1052"/>
    </location>
</feature>
<dbReference type="PANTHER" id="PTHR11566">
    <property type="entry name" value="DYNAMIN"/>
    <property type="match status" value="1"/>
</dbReference>
<dbReference type="GO" id="GO:0008017">
    <property type="term" value="F:microtubule binding"/>
    <property type="evidence" value="ECO:0007669"/>
    <property type="project" value="TreeGrafter"/>
</dbReference>
<dbReference type="GO" id="GO:0005874">
    <property type="term" value="C:microtubule"/>
    <property type="evidence" value="ECO:0007669"/>
    <property type="project" value="TreeGrafter"/>
</dbReference>
<sequence length="1063" mass="112753">MLRRSPLSTGGAALGEGVFSPPRHLRPPGSLSPPAPPSASQASPEASMSFAPHHLSPRPGAMSPGPSSATPLSLTQVEELRQAASLAAYHLPDQSPMPVMNHRLIELIARLEQILQLTTSSEPGSSAGTGTGTGSGTGSGGGAGTATDTRFGSDPTGVELSAISLPRIVVVGSQSTGKSSVLEAIVGRDLLPRGRDIVTRCPLVLQLRHVPPSDRSQEERAIFSHAPMRLYRPHEYPEVIKEIEAETRRITRGTHSLSSKPIYLTVCAPRLVNLTLVDLPGLTKIAVGDQPTDIEQQSRNMALDFISQPSTLILAVSAANVDIANSEALNLARQVDPTGERTIGLLTKVDLMEVGSDALPILRGETVPLRLGFVPVVNRSQQDIQNGLAIGASISRERVFFSDHPSYRGLRDVCGTPFLAAYLSKLLEHSIRNQLPKIEDEILQHVAILQERLRRAGSLSPVPSDPLEQSQLLLSLLSDFSQSVSNAINGYVDASTRHAGPAASEEVTAVDSFLESHAPRASMLHGGSRLFDLFQNRFPEHMLAIDPCQGLSDAEIHSTLLNSSGMRARLGLTCDAAFEHLVKRQIPLLLGPSLRCLDTAFEELWHIVGKSSRMQLGRFPRLEVQALRTTRDIMTQGLGPARTFIQSLVDIECSFINISHPDFVAFKTSMRRAEMTRWTEPSVEGSLLSSSIGANGPGMVDLAEPISPTPVGKTIGRGLANYLWRGGVGGGAPSTPGGEPPGDMSSPGSGPGGGSVTIGPPSPPSLAESSYIGRTSPGLPPVGSVSPRSPFSSSEREDIGLLRQLVDGYVRLVRARLLDLVPKVVVHHLVRPFTGNTLHNSLIAQLHHPARGRSTGVSGEAASADSGHRTPLSHYLHEQPVVRAQRVRLASRLQASERALTAVRAFLYHGALPGEGDDLGNVRLAGGSAAAPLSPVGPGPESGPWARQPNPVASPREEEDEDLLFEDARPIVHRHIAQSPRTRATTTTAAAAAVAAVSGAATAEKDGPDVVDDDLFQSATKFRAPYSTPPVAAVPGQSPSSTGPTHTGPLSPIIGTISRMLWG</sequence>
<feature type="compositionally biased region" description="Gly residues" evidence="3">
    <location>
        <begin position="127"/>
        <end position="144"/>
    </location>
</feature>
<evidence type="ECO:0000259" key="4">
    <source>
        <dbReference type="PROSITE" id="PS51388"/>
    </source>
</evidence>
<evidence type="ECO:0000259" key="5">
    <source>
        <dbReference type="PROSITE" id="PS51718"/>
    </source>
</evidence>
<dbReference type="EMBL" id="KB932206">
    <property type="protein sequence ID" value="KCV69483.1"/>
    <property type="molecule type" value="Genomic_DNA"/>
</dbReference>
<dbReference type="InterPro" id="IPR020850">
    <property type="entry name" value="GED_dom"/>
</dbReference>
<dbReference type="SUPFAM" id="SSF52540">
    <property type="entry name" value="P-loop containing nucleoside triphosphate hydrolases"/>
    <property type="match status" value="1"/>
</dbReference>
<dbReference type="InterPro" id="IPR022812">
    <property type="entry name" value="Dynamin"/>
</dbReference>
<keyword evidence="1" id="KW-0547">Nucleotide-binding</keyword>
<feature type="compositionally biased region" description="Low complexity" evidence="3">
    <location>
        <begin position="781"/>
        <end position="793"/>
    </location>
</feature>
<dbReference type="CDD" id="cd08771">
    <property type="entry name" value="DLP_1"/>
    <property type="match status" value="1"/>
</dbReference>
<protein>
    <recommendedName>
        <fullName evidence="8">Dynamin GTPase</fullName>
    </recommendedName>
</protein>
<dbReference type="InterPro" id="IPR030381">
    <property type="entry name" value="G_DYNAMIN_dom"/>
</dbReference>
<dbReference type="PRINTS" id="PR00195">
    <property type="entry name" value="DYNAMIN"/>
</dbReference>
<feature type="compositionally biased region" description="Low complexity" evidence="3">
    <location>
        <begin position="38"/>
        <end position="49"/>
    </location>
</feature>
<reference evidence="6" key="1">
    <citation type="submission" date="2013-04" db="EMBL/GenBank/DDBJ databases">
        <title>The Genome Sequence of Fonticula alba ATCC 38817.</title>
        <authorList>
            <consortium name="The Broad Institute Genomics Platform"/>
            <person name="Russ C."/>
            <person name="Cuomo C."/>
            <person name="Burger G."/>
            <person name="Gray M.W."/>
            <person name="Holland P.W.H."/>
            <person name="King N."/>
            <person name="Lang F.B.F."/>
            <person name="Roger A.J."/>
            <person name="Ruiz-Trillo I."/>
            <person name="Brown M."/>
            <person name="Walker B."/>
            <person name="Young S."/>
            <person name="Zeng Q."/>
            <person name="Gargeya S."/>
            <person name="Fitzgerald M."/>
            <person name="Haas B."/>
            <person name="Abouelleil A."/>
            <person name="Allen A.W."/>
            <person name="Alvarado L."/>
            <person name="Arachchi H.M."/>
            <person name="Berlin A.M."/>
            <person name="Chapman S.B."/>
            <person name="Gainer-Dewar J."/>
            <person name="Goldberg J."/>
            <person name="Griggs A."/>
            <person name="Gujja S."/>
            <person name="Hansen M."/>
            <person name="Howarth C."/>
            <person name="Imamovic A."/>
            <person name="Ireland A."/>
            <person name="Larimer J."/>
            <person name="McCowan C."/>
            <person name="Murphy C."/>
            <person name="Pearson M."/>
            <person name="Poon T.W."/>
            <person name="Priest M."/>
            <person name="Roberts A."/>
            <person name="Saif S."/>
            <person name="Shea T."/>
            <person name="Sisk P."/>
            <person name="Sykes S."/>
            <person name="Wortman J."/>
            <person name="Nusbaum C."/>
            <person name="Birren B."/>
        </authorList>
    </citation>
    <scope>NUCLEOTIDE SEQUENCE [LARGE SCALE GENOMIC DNA]</scope>
    <source>
        <strain evidence="6">ATCC 38817</strain>
    </source>
</reference>
<dbReference type="PROSITE" id="PS51388">
    <property type="entry name" value="GED"/>
    <property type="match status" value="1"/>
</dbReference>
<evidence type="ECO:0000256" key="3">
    <source>
        <dbReference type="SAM" id="MobiDB-lite"/>
    </source>
</evidence>
<organism evidence="6">
    <name type="scientific">Fonticula alba</name>
    <name type="common">Slime mold</name>
    <dbReference type="NCBI Taxonomy" id="691883"/>
    <lineage>
        <taxon>Eukaryota</taxon>
        <taxon>Rotosphaerida</taxon>
        <taxon>Fonticulaceae</taxon>
        <taxon>Fonticula</taxon>
    </lineage>
</organism>